<keyword evidence="1" id="KW-0812">Transmembrane</keyword>
<name>A0ABW4YFF8_9BACL</name>
<feature type="transmembrane region" description="Helical" evidence="1">
    <location>
        <begin position="200"/>
        <end position="220"/>
    </location>
</feature>
<evidence type="ECO:0000256" key="1">
    <source>
        <dbReference type="SAM" id="Phobius"/>
    </source>
</evidence>
<dbReference type="Proteomes" id="UP001597362">
    <property type="component" value="Unassembled WGS sequence"/>
</dbReference>
<organism evidence="2 3">
    <name type="scientific">Paenibacillus yanchengensis</name>
    <dbReference type="NCBI Taxonomy" id="2035833"/>
    <lineage>
        <taxon>Bacteria</taxon>
        <taxon>Bacillati</taxon>
        <taxon>Bacillota</taxon>
        <taxon>Bacilli</taxon>
        <taxon>Bacillales</taxon>
        <taxon>Paenibacillaceae</taxon>
        <taxon>Paenibacillus</taxon>
    </lineage>
</organism>
<gene>
    <name evidence="2" type="ORF">ACFSJH_01420</name>
</gene>
<comment type="caution">
    <text evidence="2">The sequence shown here is derived from an EMBL/GenBank/DDBJ whole genome shotgun (WGS) entry which is preliminary data.</text>
</comment>
<keyword evidence="3" id="KW-1185">Reference proteome</keyword>
<accession>A0ABW4YFF8</accession>
<protein>
    <submittedName>
        <fullName evidence="2">ABC transporter permease</fullName>
    </submittedName>
</protein>
<keyword evidence="1" id="KW-0472">Membrane</keyword>
<keyword evidence="1" id="KW-1133">Transmembrane helix</keyword>
<feature type="transmembrane region" description="Helical" evidence="1">
    <location>
        <begin position="226"/>
        <end position="248"/>
    </location>
</feature>
<feature type="transmembrane region" description="Helical" evidence="1">
    <location>
        <begin position="118"/>
        <end position="136"/>
    </location>
</feature>
<reference evidence="3" key="1">
    <citation type="journal article" date="2019" name="Int. J. Syst. Evol. Microbiol.">
        <title>The Global Catalogue of Microorganisms (GCM) 10K type strain sequencing project: providing services to taxonomists for standard genome sequencing and annotation.</title>
        <authorList>
            <consortium name="The Broad Institute Genomics Platform"/>
            <consortium name="The Broad Institute Genome Sequencing Center for Infectious Disease"/>
            <person name="Wu L."/>
            <person name="Ma J."/>
        </authorList>
    </citation>
    <scope>NUCLEOTIDE SEQUENCE [LARGE SCALE GENOMIC DNA]</scope>
    <source>
        <strain evidence="3">GH52</strain>
    </source>
</reference>
<proteinExistence type="predicted"/>
<feature type="transmembrane region" description="Helical" evidence="1">
    <location>
        <begin position="21"/>
        <end position="44"/>
    </location>
</feature>
<dbReference type="InterPro" id="IPR010390">
    <property type="entry name" value="ABC-2_transporter-like"/>
</dbReference>
<feature type="transmembrane region" description="Helical" evidence="1">
    <location>
        <begin position="142"/>
        <end position="168"/>
    </location>
</feature>
<dbReference type="RefSeq" id="WP_377769397.1">
    <property type="nucleotide sequence ID" value="NZ_JBHUHO010000005.1"/>
</dbReference>
<sequence>MGLFLKYMAIHLKAQLEYRTSLLLLLIGQLFVPLSVFAGVYFMFERFGSLQGWTFLEVALCYAIMHMAYSLGEFIFRGFDTFSSLVVSGNFDRLLVRPRHSLIQVLGSKIDYSRIGRLLQGVIIFIVVLYQLPIAFSLEKVLVLIFMIVGGIVIFGSIFILQATLCFWTVQSLEVANIFTDGSRELVQYPLHIYEKWVRIFYTFVIPFGAVGYYPLLFLLDKQSVSLLAALSLPWTALLFLMVSLLFWRFGVRYYRSTGS</sequence>
<feature type="transmembrane region" description="Helical" evidence="1">
    <location>
        <begin position="50"/>
        <end position="69"/>
    </location>
</feature>
<dbReference type="EMBL" id="JBHUHO010000005">
    <property type="protein sequence ID" value="MFD2114413.1"/>
    <property type="molecule type" value="Genomic_DNA"/>
</dbReference>
<dbReference type="Pfam" id="PF06182">
    <property type="entry name" value="ABC2_membrane_6"/>
    <property type="match status" value="1"/>
</dbReference>
<dbReference type="PANTHER" id="PTHR36833">
    <property type="entry name" value="SLR0610 PROTEIN-RELATED"/>
    <property type="match status" value="1"/>
</dbReference>
<evidence type="ECO:0000313" key="3">
    <source>
        <dbReference type="Proteomes" id="UP001597362"/>
    </source>
</evidence>
<evidence type="ECO:0000313" key="2">
    <source>
        <dbReference type="EMBL" id="MFD2114413.1"/>
    </source>
</evidence>
<dbReference type="PANTHER" id="PTHR36833:SF1">
    <property type="entry name" value="INTEGRAL MEMBRANE TRANSPORT PROTEIN"/>
    <property type="match status" value="1"/>
</dbReference>